<dbReference type="Pfam" id="PF04773">
    <property type="entry name" value="FecR"/>
    <property type="match status" value="1"/>
</dbReference>
<gene>
    <name evidence="2" type="ORF">HNQ65_003934</name>
</gene>
<dbReference type="Gene3D" id="2.60.120.1440">
    <property type="match status" value="1"/>
</dbReference>
<dbReference type="InterPro" id="IPR006860">
    <property type="entry name" value="FecR"/>
</dbReference>
<dbReference type="PANTHER" id="PTHR30273">
    <property type="entry name" value="PERIPLASMIC SIGNAL SENSOR AND SIGMA FACTOR ACTIVATOR FECR-RELATED"/>
    <property type="match status" value="1"/>
</dbReference>
<proteinExistence type="predicted"/>
<comment type="caution">
    <text evidence="2">The sequence shown here is derived from an EMBL/GenBank/DDBJ whole genome shotgun (WGS) entry which is preliminary data.</text>
</comment>
<sequence length="529" mass="58383">MSEELHDIIAAWFGEEMTEARRAELLKRLREDAALRKELVTELRTFGSLQAVQAPEPRWLELQDELGLAAVREDFAEEQIRAALRQQPRPFVASWWRPVAALAACLAAVFAVLLIVQSPQQTDTASAGRENLALVVRMDAVKWHAAQANQPLVGGLVGAGNLRFESGRLTLAFLSGVSVHIEGPADITLQDAERITCRRGNVRAHVNQGAEGFTIETPGGAVVDLGTEFGVNVEGQGKTQVMVYQGQAELAMLSKDGSPLRTRLLSAQQSSELDPQAKTLRGIDPREMLSAPDLRIPPLVMRADYAQRILKSKPLHYWRGQAAAEGSIADAGPGGKALRILGGILPQADGSLAFAAENEPQYLRADGEWTPPDEFAVELWFASDAYHSSVLAVLHALDDEHDTLSLLQLTRRDARNALRPGRVRFLFRWPPGSRDGMNVYSTPLYTPYRWQHLVCQRRGSTLEMYLDGRLVGDTELLGTEKTTACALRFGRLFEAAGNKDARQFVGRMAEMAVYEHALSEQEIREHAAR</sequence>
<evidence type="ECO:0000313" key="3">
    <source>
        <dbReference type="Proteomes" id="UP000590740"/>
    </source>
</evidence>
<dbReference type="Proteomes" id="UP000590740">
    <property type="component" value="Unassembled WGS sequence"/>
</dbReference>
<dbReference type="SUPFAM" id="SSF49899">
    <property type="entry name" value="Concanavalin A-like lectins/glucanases"/>
    <property type="match status" value="1"/>
</dbReference>
<dbReference type="Pfam" id="PF13385">
    <property type="entry name" value="Laminin_G_3"/>
    <property type="match status" value="1"/>
</dbReference>
<dbReference type="AlphaFoldDB" id="A0A7W8DLS0"/>
<keyword evidence="3" id="KW-1185">Reference proteome</keyword>
<organism evidence="2 3">
    <name type="scientific">Prosthecobacter vanneervenii</name>
    <dbReference type="NCBI Taxonomy" id="48466"/>
    <lineage>
        <taxon>Bacteria</taxon>
        <taxon>Pseudomonadati</taxon>
        <taxon>Verrucomicrobiota</taxon>
        <taxon>Verrucomicrobiia</taxon>
        <taxon>Verrucomicrobiales</taxon>
        <taxon>Verrucomicrobiaceae</taxon>
        <taxon>Prosthecobacter</taxon>
    </lineage>
</organism>
<protein>
    <recommendedName>
        <fullName evidence="1">FecR protein domain-containing protein</fullName>
    </recommendedName>
</protein>
<evidence type="ECO:0000313" key="2">
    <source>
        <dbReference type="EMBL" id="MBB5034340.1"/>
    </source>
</evidence>
<dbReference type="Gene3D" id="2.60.120.200">
    <property type="match status" value="1"/>
</dbReference>
<dbReference type="GO" id="GO:0016989">
    <property type="term" value="F:sigma factor antagonist activity"/>
    <property type="evidence" value="ECO:0007669"/>
    <property type="project" value="TreeGrafter"/>
</dbReference>
<name>A0A7W8DLS0_9BACT</name>
<accession>A0A7W8DLS0</accession>
<feature type="domain" description="FecR protein" evidence="1">
    <location>
        <begin position="191"/>
        <end position="248"/>
    </location>
</feature>
<dbReference type="PANTHER" id="PTHR30273:SF2">
    <property type="entry name" value="PROTEIN FECR"/>
    <property type="match status" value="1"/>
</dbReference>
<evidence type="ECO:0000259" key="1">
    <source>
        <dbReference type="Pfam" id="PF04773"/>
    </source>
</evidence>
<dbReference type="InterPro" id="IPR013320">
    <property type="entry name" value="ConA-like_dom_sf"/>
</dbReference>
<dbReference type="RefSeq" id="WP_184342055.1">
    <property type="nucleotide sequence ID" value="NZ_JACHIG010000009.1"/>
</dbReference>
<dbReference type="EMBL" id="JACHIG010000009">
    <property type="protein sequence ID" value="MBB5034340.1"/>
    <property type="molecule type" value="Genomic_DNA"/>
</dbReference>
<dbReference type="InterPro" id="IPR012373">
    <property type="entry name" value="Ferrdict_sens_TM"/>
</dbReference>
<reference evidence="2 3" key="1">
    <citation type="submission" date="2020-08" db="EMBL/GenBank/DDBJ databases">
        <title>Genomic Encyclopedia of Type Strains, Phase IV (KMG-IV): sequencing the most valuable type-strain genomes for metagenomic binning, comparative biology and taxonomic classification.</title>
        <authorList>
            <person name="Goeker M."/>
        </authorList>
    </citation>
    <scope>NUCLEOTIDE SEQUENCE [LARGE SCALE GENOMIC DNA]</scope>
    <source>
        <strain evidence="2 3">DSM 12252</strain>
    </source>
</reference>